<evidence type="ECO:0000256" key="1">
    <source>
        <dbReference type="SAM" id="MobiDB-lite"/>
    </source>
</evidence>
<proteinExistence type="predicted"/>
<dbReference type="Proteomes" id="UP000054516">
    <property type="component" value="Unassembled WGS sequence"/>
</dbReference>
<sequence>MGVYTTKYVGTWFLVIEIASLAVTVIIVLLSLWFLGGTRSFAAVQGNQPKGTEPSRWYHLKSKPEDEDSIASETDSDSDSPENIPI</sequence>
<name>A0A1W2TFS5_ROSNE</name>
<evidence type="ECO:0000313" key="4">
    <source>
        <dbReference type="Proteomes" id="UP000054516"/>
    </source>
</evidence>
<protein>
    <submittedName>
        <fullName evidence="3">Uncharacterized protein</fullName>
    </submittedName>
</protein>
<accession>A0A1W2TFS5</accession>
<feature type="compositionally biased region" description="Acidic residues" evidence="1">
    <location>
        <begin position="65"/>
        <end position="80"/>
    </location>
</feature>
<evidence type="ECO:0000256" key="2">
    <source>
        <dbReference type="SAM" id="Phobius"/>
    </source>
</evidence>
<gene>
    <name evidence="3" type="ORF">SAMD00023353_2400740</name>
</gene>
<dbReference type="EMBL" id="DF977469">
    <property type="protein sequence ID" value="GAP86924.1"/>
    <property type="molecule type" value="Genomic_DNA"/>
</dbReference>
<keyword evidence="2" id="KW-0812">Transmembrane</keyword>
<evidence type="ECO:0000313" key="3">
    <source>
        <dbReference type="EMBL" id="GAP86924.1"/>
    </source>
</evidence>
<keyword evidence="2" id="KW-1133">Transmembrane helix</keyword>
<dbReference type="AlphaFoldDB" id="A0A1W2TFS5"/>
<keyword evidence="4" id="KW-1185">Reference proteome</keyword>
<reference evidence="3" key="1">
    <citation type="submission" date="2016-03" db="EMBL/GenBank/DDBJ databases">
        <title>Draft genome sequence of Rosellinia necatrix.</title>
        <authorList>
            <person name="Kanematsu S."/>
        </authorList>
    </citation>
    <scope>NUCLEOTIDE SEQUENCE [LARGE SCALE GENOMIC DNA]</scope>
    <source>
        <strain evidence="3">W97</strain>
    </source>
</reference>
<organism evidence="3">
    <name type="scientific">Rosellinia necatrix</name>
    <name type="common">White root-rot fungus</name>
    <dbReference type="NCBI Taxonomy" id="77044"/>
    <lineage>
        <taxon>Eukaryota</taxon>
        <taxon>Fungi</taxon>
        <taxon>Dikarya</taxon>
        <taxon>Ascomycota</taxon>
        <taxon>Pezizomycotina</taxon>
        <taxon>Sordariomycetes</taxon>
        <taxon>Xylariomycetidae</taxon>
        <taxon>Xylariales</taxon>
        <taxon>Xylariaceae</taxon>
        <taxon>Rosellinia</taxon>
    </lineage>
</organism>
<feature type="region of interest" description="Disordered" evidence="1">
    <location>
        <begin position="45"/>
        <end position="86"/>
    </location>
</feature>
<keyword evidence="2" id="KW-0472">Membrane</keyword>
<feature type="transmembrane region" description="Helical" evidence="2">
    <location>
        <begin position="12"/>
        <end position="35"/>
    </location>
</feature>